<evidence type="ECO:0000313" key="7">
    <source>
        <dbReference type="EMBL" id="SHO61545.1"/>
    </source>
</evidence>
<accession>A0A1M7Z9I0</accession>
<evidence type="ECO:0000256" key="1">
    <source>
        <dbReference type="ARBA" id="ARBA00022491"/>
    </source>
</evidence>
<dbReference type="PANTHER" id="PTHR30055:SF240">
    <property type="entry name" value="HTH-TYPE TRANSCRIPTIONAL REGULATOR ACRR"/>
    <property type="match status" value="1"/>
</dbReference>
<gene>
    <name evidence="7" type="ORF">SAMN02745172_00808</name>
</gene>
<dbReference type="InterPro" id="IPR050109">
    <property type="entry name" value="HTH-type_TetR-like_transc_reg"/>
</dbReference>
<keyword evidence="1" id="KW-0678">Repressor</keyword>
<evidence type="ECO:0000313" key="8">
    <source>
        <dbReference type="Proteomes" id="UP000186406"/>
    </source>
</evidence>
<dbReference type="PROSITE" id="PS01081">
    <property type="entry name" value="HTH_TETR_1"/>
    <property type="match status" value="1"/>
</dbReference>
<dbReference type="InterPro" id="IPR013572">
    <property type="entry name" value="Tscrpt_reg_MAATS_C"/>
</dbReference>
<evidence type="ECO:0000256" key="5">
    <source>
        <dbReference type="PROSITE-ProRule" id="PRU00335"/>
    </source>
</evidence>
<feature type="domain" description="HTH tetR-type" evidence="6">
    <location>
        <begin position="10"/>
        <end position="70"/>
    </location>
</feature>
<keyword evidence="8" id="KW-1185">Reference proteome</keyword>
<feature type="DNA-binding region" description="H-T-H motif" evidence="5">
    <location>
        <begin position="33"/>
        <end position="52"/>
    </location>
</feature>
<dbReference type="Gene3D" id="1.10.357.10">
    <property type="entry name" value="Tetracycline Repressor, domain 2"/>
    <property type="match status" value="1"/>
</dbReference>
<dbReference type="InterPro" id="IPR009057">
    <property type="entry name" value="Homeodomain-like_sf"/>
</dbReference>
<dbReference type="SUPFAM" id="SSF46689">
    <property type="entry name" value="Homeodomain-like"/>
    <property type="match status" value="1"/>
</dbReference>
<dbReference type="RefSeq" id="WP_073625829.1">
    <property type="nucleotide sequence ID" value="NZ_FRXO01000001.1"/>
</dbReference>
<keyword evidence="2" id="KW-0805">Transcription regulation</keyword>
<evidence type="ECO:0000259" key="6">
    <source>
        <dbReference type="PROSITE" id="PS50977"/>
    </source>
</evidence>
<dbReference type="PROSITE" id="PS50977">
    <property type="entry name" value="HTH_TETR_2"/>
    <property type="match status" value="1"/>
</dbReference>
<dbReference type="SUPFAM" id="SSF48498">
    <property type="entry name" value="Tetracyclin repressor-like, C-terminal domain"/>
    <property type="match status" value="1"/>
</dbReference>
<dbReference type="Pfam" id="PF00440">
    <property type="entry name" value="TetR_N"/>
    <property type="match status" value="1"/>
</dbReference>
<evidence type="ECO:0000256" key="3">
    <source>
        <dbReference type="ARBA" id="ARBA00023125"/>
    </source>
</evidence>
<organism evidence="7 8">
    <name type="scientific">Pseudoxanthobacter soli DSM 19599</name>
    <dbReference type="NCBI Taxonomy" id="1123029"/>
    <lineage>
        <taxon>Bacteria</taxon>
        <taxon>Pseudomonadati</taxon>
        <taxon>Pseudomonadota</taxon>
        <taxon>Alphaproteobacteria</taxon>
        <taxon>Hyphomicrobiales</taxon>
        <taxon>Segnochrobactraceae</taxon>
        <taxon>Pseudoxanthobacter</taxon>
    </lineage>
</organism>
<dbReference type="InterPro" id="IPR036271">
    <property type="entry name" value="Tet_transcr_reg_TetR-rel_C_sf"/>
</dbReference>
<dbReference type="PANTHER" id="PTHR30055">
    <property type="entry name" value="HTH-TYPE TRANSCRIPTIONAL REGULATOR RUTR"/>
    <property type="match status" value="1"/>
</dbReference>
<dbReference type="Pfam" id="PF08361">
    <property type="entry name" value="TetR_C_2"/>
    <property type="match status" value="1"/>
</dbReference>
<evidence type="ECO:0000256" key="2">
    <source>
        <dbReference type="ARBA" id="ARBA00023015"/>
    </source>
</evidence>
<dbReference type="GO" id="GO:0000976">
    <property type="term" value="F:transcription cis-regulatory region binding"/>
    <property type="evidence" value="ECO:0007669"/>
    <property type="project" value="TreeGrafter"/>
</dbReference>
<keyword evidence="3 5" id="KW-0238">DNA-binding</keyword>
<dbReference type="GO" id="GO:0003700">
    <property type="term" value="F:DNA-binding transcription factor activity"/>
    <property type="evidence" value="ECO:0007669"/>
    <property type="project" value="TreeGrafter"/>
</dbReference>
<keyword evidence="4" id="KW-0804">Transcription</keyword>
<name>A0A1M7Z9I0_9HYPH</name>
<dbReference type="AlphaFoldDB" id="A0A1M7Z9I0"/>
<dbReference type="InterPro" id="IPR001647">
    <property type="entry name" value="HTH_TetR"/>
</dbReference>
<proteinExistence type="predicted"/>
<dbReference type="EMBL" id="FRXO01000001">
    <property type="protein sequence ID" value="SHO61545.1"/>
    <property type="molecule type" value="Genomic_DNA"/>
</dbReference>
<dbReference type="OrthoDB" id="9798857at2"/>
<dbReference type="STRING" id="1123029.SAMN02745172_00808"/>
<dbReference type="InterPro" id="IPR023772">
    <property type="entry name" value="DNA-bd_HTH_TetR-type_CS"/>
</dbReference>
<dbReference type="Proteomes" id="UP000186406">
    <property type="component" value="Unassembled WGS sequence"/>
</dbReference>
<evidence type="ECO:0000256" key="4">
    <source>
        <dbReference type="ARBA" id="ARBA00023163"/>
    </source>
</evidence>
<reference evidence="7 8" key="1">
    <citation type="submission" date="2016-12" db="EMBL/GenBank/DDBJ databases">
        <authorList>
            <person name="Song W.-J."/>
            <person name="Kurnit D.M."/>
        </authorList>
    </citation>
    <scope>NUCLEOTIDE SEQUENCE [LARGE SCALE GENOMIC DNA]</scope>
    <source>
        <strain evidence="7 8">DSM 19599</strain>
    </source>
</reference>
<protein>
    <submittedName>
        <fullName evidence="7">Transcriptional regulator, TetR family</fullName>
    </submittedName>
</protein>
<dbReference type="PRINTS" id="PR00455">
    <property type="entry name" value="HTHTETR"/>
</dbReference>
<sequence>MARRTKAEAEQTRNDLLDAAEALFFERGVSGTSLDDIARAAGVTRGAVYWHFKNKLDLFCAMEHRVRLPHEELLERTMSRKDAEPLDVIEESVVASLSSLFQDEQKQRVLSILFHRCEYVGDMAEALARLEEAKSRLWVMFLDAFREASRRGQLAAAWTPEVACLTLRACMTGLLDEWMRDPLNPGECNASCACIGSLFSSFRRGSPADLPPHPLLEEVLQEAKKQNGRE</sequence>